<gene>
    <name evidence="1" type="ORF">COPG_00119</name>
</gene>
<keyword evidence="2" id="KW-1185">Reference proteome</keyword>
<evidence type="ECO:0000313" key="2">
    <source>
        <dbReference type="Proteomes" id="UP000005266"/>
    </source>
</evidence>
<name>I3UMK0_9CAUD</name>
<accession>I3UMK0</accession>
<protein>
    <submittedName>
        <fullName evidence="1">Uncharacterized protein</fullName>
    </submittedName>
</protein>
<dbReference type="GeneID" id="13165536"/>
<reference evidence="1 2" key="1">
    <citation type="journal article" date="2013" name="Extremophiles">
        <title>Genomic analysis of cold-active Colwelliaphage 9A and psychrophilic phage-host interactions.</title>
        <authorList>
            <person name="Colangelo-Lillis J.R."/>
            <person name="Deming J.W."/>
        </authorList>
    </citation>
    <scope>NUCLEOTIDE SEQUENCE [LARGE SCALE GENOMIC DNA]</scope>
    <source>
        <strain evidence="1">9A</strain>
    </source>
</reference>
<dbReference type="Proteomes" id="UP000005266">
    <property type="component" value="Segment"/>
</dbReference>
<proteinExistence type="predicted"/>
<dbReference type="EMBL" id="HQ317390">
    <property type="protein sequence ID" value="AFK66715.1"/>
    <property type="molecule type" value="Genomic_DNA"/>
</dbReference>
<evidence type="ECO:0000313" key="1">
    <source>
        <dbReference type="EMBL" id="AFK66715.1"/>
    </source>
</evidence>
<organism evidence="1 2">
    <name type="scientific">Colwellia phage 9A</name>
    <dbReference type="NCBI Taxonomy" id="765765"/>
    <lineage>
        <taxon>Viruses</taxon>
        <taxon>Duplodnaviria</taxon>
        <taxon>Heunggongvirae</taxon>
        <taxon>Uroviricota</taxon>
        <taxon>Caudoviricetes</taxon>
        <taxon>Franklinbayvirus</taxon>
        <taxon>Franklinbayvirus fv9A</taxon>
    </lineage>
</organism>
<dbReference type="RefSeq" id="YP_006489305.1">
    <property type="nucleotide sequence ID" value="NC_018088.1"/>
</dbReference>
<sequence length="79" mass="8947">MKVSDLKKATKLFAQMEDLKSQLKKVISHANGEKTLKVIVFPDTNQEMDAYVTVESVTSLLENDIADLKERLEKFGAEF</sequence>
<dbReference type="KEGG" id="vg:13165536"/>